<comment type="subcellular location">
    <subcellularLocation>
        <location evidence="2">Cytoplasm</location>
    </subcellularLocation>
</comment>
<sequence length="250" mass="26898">MAMIEICVEGFGEALTAEKAGADRVELCASLSEGGITPSIAQIRLAKARCSIPVFVIIRPRCGDFLYSDGEFEAVMEDIAAAKAAGADGVVIGFLTAEGRIDIARTKEAVAAARPMGVTCHRAFDMTRDPKEAIDDLIAAGVDRVLSSGQRANAQDGIDTLKAMINRAEGRIIVMVCGDPDPTLLFDGPVNPDAVDFHFGATGYGESPMRFRNPHVFMGKGEDKREYIRRVLDGPAITQRAERLRRLVVS</sequence>
<reference evidence="3 4" key="2">
    <citation type="submission" date="2019-06" db="EMBL/GenBank/DDBJ databases">
        <title>Martelella lutilitoris sp. nov., isolated from a tidal mudflat.</title>
        <authorList>
            <person name="Kim Y.-J."/>
        </authorList>
    </citation>
    <scope>NUCLEOTIDE SEQUENCE [LARGE SCALE GENOMIC DNA]</scope>
    <source>
        <strain evidence="3 4">GH2-6</strain>
    </source>
</reference>
<dbReference type="PANTHER" id="PTHR12598:SF0">
    <property type="entry name" value="COPPER HOMEOSTASIS PROTEIN CUTC HOMOLOG"/>
    <property type="match status" value="1"/>
</dbReference>
<dbReference type="OrthoDB" id="9815677at2"/>
<dbReference type="Proteomes" id="UP000307874">
    <property type="component" value="Unassembled WGS sequence"/>
</dbReference>
<dbReference type="EMBL" id="VCLB01000008">
    <property type="protein sequence ID" value="TNB46910.1"/>
    <property type="molecule type" value="Genomic_DNA"/>
</dbReference>
<dbReference type="InterPro" id="IPR036822">
    <property type="entry name" value="CutC-like_dom_sf"/>
</dbReference>
<comment type="similarity">
    <text evidence="1 2">Belongs to the CutC family.</text>
</comment>
<keyword evidence="2" id="KW-0963">Cytoplasm</keyword>
<dbReference type="Pfam" id="PF03932">
    <property type="entry name" value="CutC"/>
    <property type="match status" value="1"/>
</dbReference>
<evidence type="ECO:0000256" key="2">
    <source>
        <dbReference type="HAMAP-Rule" id="MF_00795"/>
    </source>
</evidence>
<evidence type="ECO:0000313" key="3">
    <source>
        <dbReference type="EMBL" id="TNB46910.1"/>
    </source>
</evidence>
<accession>A0A5C4JNP0</accession>
<dbReference type="Gene3D" id="3.20.20.380">
    <property type="entry name" value="Copper homeostasis (CutC) domain"/>
    <property type="match status" value="1"/>
</dbReference>
<dbReference type="GO" id="GO:0005507">
    <property type="term" value="F:copper ion binding"/>
    <property type="evidence" value="ECO:0007669"/>
    <property type="project" value="TreeGrafter"/>
</dbReference>
<dbReference type="PANTHER" id="PTHR12598">
    <property type="entry name" value="COPPER HOMEOSTASIS PROTEIN CUTC"/>
    <property type="match status" value="1"/>
</dbReference>
<organism evidence="3 4">
    <name type="scientific">Martelella lutilitoris</name>
    <dbReference type="NCBI Taxonomy" id="2583532"/>
    <lineage>
        <taxon>Bacteria</taxon>
        <taxon>Pseudomonadati</taxon>
        <taxon>Pseudomonadota</taxon>
        <taxon>Alphaproteobacteria</taxon>
        <taxon>Hyphomicrobiales</taxon>
        <taxon>Aurantimonadaceae</taxon>
        <taxon>Martelella</taxon>
    </lineage>
</organism>
<dbReference type="HAMAP" id="MF_00795">
    <property type="entry name" value="CutC"/>
    <property type="match status" value="1"/>
</dbReference>
<dbReference type="AlphaFoldDB" id="A0A5C4JNP0"/>
<dbReference type="InterPro" id="IPR005627">
    <property type="entry name" value="CutC-like"/>
</dbReference>
<comment type="caution">
    <text evidence="3">The sequence shown here is derived from an EMBL/GenBank/DDBJ whole genome shotgun (WGS) entry which is preliminary data.</text>
</comment>
<dbReference type="SUPFAM" id="SSF110395">
    <property type="entry name" value="CutC-like"/>
    <property type="match status" value="1"/>
</dbReference>
<protein>
    <recommendedName>
        <fullName evidence="2">PF03932 family protein CutC</fullName>
    </recommendedName>
</protein>
<comment type="caution">
    <text evidence="2">Once thought to be involved in copper homeostasis, experiments in E.coli have shown this is not the case.</text>
</comment>
<name>A0A5C4JNP0_9HYPH</name>
<proteinExistence type="inferred from homology"/>
<gene>
    <name evidence="2" type="primary">cutC</name>
    <name evidence="3" type="ORF">FF124_15255</name>
</gene>
<dbReference type="GO" id="GO:0005737">
    <property type="term" value="C:cytoplasm"/>
    <property type="evidence" value="ECO:0007669"/>
    <property type="project" value="UniProtKB-SubCell"/>
</dbReference>
<reference evidence="3 4" key="1">
    <citation type="submission" date="2019-05" db="EMBL/GenBank/DDBJ databases">
        <authorList>
            <person name="Lee S.D."/>
        </authorList>
    </citation>
    <scope>NUCLEOTIDE SEQUENCE [LARGE SCALE GENOMIC DNA]</scope>
    <source>
        <strain evidence="3 4">GH2-6</strain>
    </source>
</reference>
<evidence type="ECO:0000313" key="4">
    <source>
        <dbReference type="Proteomes" id="UP000307874"/>
    </source>
</evidence>
<evidence type="ECO:0000256" key="1">
    <source>
        <dbReference type="ARBA" id="ARBA00007768"/>
    </source>
</evidence>
<keyword evidence="4" id="KW-1185">Reference proteome</keyword>